<dbReference type="InterPro" id="IPR022385">
    <property type="entry name" value="Rhs_assc_core"/>
</dbReference>
<dbReference type="NCBIfam" id="TIGR03696">
    <property type="entry name" value="Rhs_assc_core"/>
    <property type="match status" value="1"/>
</dbReference>
<reference evidence="2 3" key="1">
    <citation type="journal article" date="2016" name="Nat. Commun.">
        <title>Thousands of microbial genomes shed light on interconnected biogeochemical processes in an aquifer system.</title>
        <authorList>
            <person name="Anantharaman K."/>
            <person name="Brown C.T."/>
            <person name="Hug L.A."/>
            <person name="Sharon I."/>
            <person name="Castelle C.J."/>
            <person name="Probst A.J."/>
            <person name="Thomas B.C."/>
            <person name="Singh A."/>
            <person name="Wilkins M.J."/>
            <person name="Karaoz U."/>
            <person name="Brodie E.L."/>
            <person name="Williams K.H."/>
            <person name="Hubbard S.S."/>
            <person name="Banfield J.F."/>
        </authorList>
    </citation>
    <scope>NUCLEOTIDE SEQUENCE [LARGE SCALE GENOMIC DNA]</scope>
</reference>
<accession>A0A1F7FCZ5</accession>
<gene>
    <name evidence="2" type="ORF">A2519_15790</name>
</gene>
<dbReference type="Proteomes" id="UP000179243">
    <property type="component" value="Unassembled WGS sequence"/>
</dbReference>
<proteinExistence type="predicted"/>
<protein>
    <recommendedName>
        <fullName evidence="4">RHS repeat-associated core domain-containing protein</fullName>
    </recommendedName>
</protein>
<evidence type="ECO:0000256" key="1">
    <source>
        <dbReference type="SAM" id="MobiDB-lite"/>
    </source>
</evidence>
<feature type="region of interest" description="Disordered" evidence="1">
    <location>
        <begin position="224"/>
        <end position="244"/>
    </location>
</feature>
<evidence type="ECO:0008006" key="4">
    <source>
        <dbReference type="Google" id="ProtNLM"/>
    </source>
</evidence>
<evidence type="ECO:0000313" key="3">
    <source>
        <dbReference type="Proteomes" id="UP000179243"/>
    </source>
</evidence>
<name>A0A1F7FCZ5_UNCRA</name>
<comment type="caution">
    <text evidence="2">The sequence shown here is derived from an EMBL/GenBank/DDBJ whole genome shotgun (WGS) entry which is preliminary data.</text>
</comment>
<organism evidence="2 3">
    <name type="scientific">Candidatus Raymondbacteria bacterium RIFOXYD12_FULL_49_13</name>
    <dbReference type="NCBI Taxonomy" id="1817890"/>
    <lineage>
        <taxon>Bacteria</taxon>
        <taxon>Raymondiibacteriota</taxon>
    </lineage>
</organism>
<dbReference type="AlphaFoldDB" id="A0A1F7FCZ5"/>
<evidence type="ECO:0000313" key="2">
    <source>
        <dbReference type="EMBL" id="OGK04518.1"/>
    </source>
</evidence>
<dbReference type="Gene3D" id="2.180.10.10">
    <property type="entry name" value="RHS repeat-associated core"/>
    <property type="match status" value="1"/>
</dbReference>
<sequence>MGYIRIETNGTSADELWYLIGARYFDFDICRWLGPDPWMFDELRGLSPYVYCHNNPINKIDSDGRFVWVASPAAVYLIVRAGSAATMKWQNIHPLLKAGAAAVLAGIAKGRMSEDDAAALDEALKTMGPEGEFAGVASEGVKQSLDAASGFISDIRNQPGEPYDFPQTPGSLFSPDISNLNIPSFYNIPFSMPQISQPMSNAGNAPFTHADYMTLEEIRDARESGTLEQGNGEEELPPIPTIYP</sequence>
<dbReference type="EMBL" id="MFYX01000070">
    <property type="protein sequence ID" value="OGK04518.1"/>
    <property type="molecule type" value="Genomic_DNA"/>
</dbReference>